<dbReference type="AlphaFoldDB" id="A0AAN1UNL0"/>
<organism evidence="4 5">
    <name type="scientific">Aeromonas veronii</name>
    <dbReference type="NCBI Taxonomy" id="654"/>
    <lineage>
        <taxon>Bacteria</taxon>
        <taxon>Pseudomonadati</taxon>
        <taxon>Pseudomonadota</taxon>
        <taxon>Gammaproteobacteria</taxon>
        <taxon>Aeromonadales</taxon>
        <taxon>Aeromonadaceae</taxon>
        <taxon>Aeromonas</taxon>
    </lineage>
</organism>
<evidence type="ECO:0000256" key="1">
    <source>
        <dbReference type="SAM" id="Phobius"/>
    </source>
</evidence>
<gene>
    <name evidence="4" type="ORF">EFI48_02470</name>
</gene>
<dbReference type="EMBL" id="CP033604">
    <property type="protein sequence ID" value="AYV35796.1"/>
    <property type="molecule type" value="Genomic_DNA"/>
</dbReference>
<evidence type="ECO:0000313" key="4">
    <source>
        <dbReference type="EMBL" id="AYV35796.1"/>
    </source>
</evidence>
<feature type="domain" description="DUF4209" evidence="2">
    <location>
        <begin position="486"/>
        <end position="575"/>
    </location>
</feature>
<accession>A0AAN1UNL0</accession>
<dbReference type="Pfam" id="PF13910">
    <property type="entry name" value="DUF4209"/>
    <property type="match status" value="1"/>
</dbReference>
<proteinExistence type="predicted"/>
<keyword evidence="1" id="KW-0472">Membrane</keyword>
<dbReference type="Pfam" id="PF24098">
    <property type="entry name" value="DUF7380"/>
    <property type="match status" value="1"/>
</dbReference>
<dbReference type="RefSeq" id="WP_123172272.1">
    <property type="nucleotide sequence ID" value="NZ_CP033604.1"/>
</dbReference>
<keyword evidence="1" id="KW-0812">Transmembrane</keyword>
<dbReference type="Proteomes" id="UP000267614">
    <property type="component" value="Chromosome"/>
</dbReference>
<sequence length="603" mass="68089">MSIQEIEVTLEELQSLDQDQILRSCRKPLYYELESSLISVEGSNAAKLLSAACSMHLKSENPKAPFSPKFIIQDRRGLIASDFSKESLNAISQFCDSVTIPELQARLADISWVTKAGSVDHAYMAIEAYLESAKQLLALGESWIYPAERIERALRLSCMFKRDTQRPDLFEKLADFIKSEIDSKKLDNPPFYALRLLTLSYECGVGDDDWILNTAEEIAHTRFDLGDTRTAISGWECALNSANSTRNKSKQQEIWREIAACHVKDSELQDGGLIAAGCILKAIDALSKVPNTRQERLELYETMRDHQIESLHQLHEFSTPAQDISEIVHQAKIHVQGKDFFDMLFRLGVLVSRPTDIKKLREQAVEQMQSSIAWMFGGTHIDHEGITVATVPAGMGLNESQDGPVTWATMMRNIEIDHQLAVQGQIRPALNELMTQHHVSEYALESILKNSPFIPYGHEYFYIKGIMFGLEGDFLSACHILIPQIENSLRYVARSQGEEPTTLHGDGSQERSGLKYLLDHPVILEFLGQDIVGNLQAILIDKIYGDLRNQMSHGYMPAGHFYGVAPVFLWWLVLHILMLPLGSHWKKYYKPENVANKAIKPDS</sequence>
<evidence type="ECO:0000259" key="2">
    <source>
        <dbReference type="Pfam" id="PF13910"/>
    </source>
</evidence>
<dbReference type="InterPro" id="IPR055804">
    <property type="entry name" value="DUF7380"/>
</dbReference>
<feature type="domain" description="DUF7380" evidence="3">
    <location>
        <begin position="5"/>
        <end position="167"/>
    </location>
</feature>
<reference evidence="4 5" key="1">
    <citation type="submission" date="2018-11" db="EMBL/GenBank/DDBJ databases">
        <title>Complete genome sequence of multidrug-resistant Aeromonas veronii strain MS-18-37.</title>
        <authorList>
            <person name="Abdelhamed H."/>
            <person name="Lawrence M."/>
            <person name="Waldbieser G."/>
        </authorList>
    </citation>
    <scope>NUCLEOTIDE SEQUENCE [LARGE SCALE GENOMIC DNA]</scope>
    <source>
        <strain evidence="4 5">MS-18-37</strain>
    </source>
</reference>
<keyword evidence="1" id="KW-1133">Transmembrane helix</keyword>
<dbReference type="InterPro" id="IPR025209">
    <property type="entry name" value="DUF4209"/>
</dbReference>
<protein>
    <submittedName>
        <fullName evidence="4">DUF4209 domain-containing protein</fullName>
    </submittedName>
</protein>
<evidence type="ECO:0000313" key="5">
    <source>
        <dbReference type="Proteomes" id="UP000267614"/>
    </source>
</evidence>
<feature type="transmembrane region" description="Helical" evidence="1">
    <location>
        <begin position="561"/>
        <end position="581"/>
    </location>
</feature>
<name>A0AAN1UNL0_AERVE</name>
<evidence type="ECO:0000259" key="3">
    <source>
        <dbReference type="Pfam" id="PF24098"/>
    </source>
</evidence>